<proteinExistence type="predicted"/>
<comment type="caution">
    <text evidence="1">The sequence shown here is derived from an EMBL/GenBank/DDBJ whole genome shotgun (WGS) entry which is preliminary data.</text>
</comment>
<keyword evidence="2" id="KW-1185">Reference proteome</keyword>
<sequence length="93" mass="11163">MPDIVAVLVSKMKEMIENLDWKHANFLYTNALEWHLLKYYIGKIGAMTNWEEIEQLHNEWAHLYDEHFKGNEINSHKIDQVIKKLINTLNEIR</sequence>
<protein>
    <submittedName>
        <fullName evidence="1">Uncharacterized protein</fullName>
    </submittedName>
</protein>
<evidence type="ECO:0000313" key="1">
    <source>
        <dbReference type="EMBL" id="KAL3108967.1"/>
    </source>
</evidence>
<reference evidence="1 2" key="1">
    <citation type="submission" date="2024-10" db="EMBL/GenBank/DDBJ databases">
        <authorList>
            <person name="Kim D."/>
        </authorList>
    </citation>
    <scope>NUCLEOTIDE SEQUENCE [LARGE SCALE GENOMIC DNA]</scope>
    <source>
        <strain evidence="1">BH-2024</strain>
    </source>
</reference>
<organism evidence="1 2">
    <name type="scientific">Heterodera trifolii</name>
    <dbReference type="NCBI Taxonomy" id="157864"/>
    <lineage>
        <taxon>Eukaryota</taxon>
        <taxon>Metazoa</taxon>
        <taxon>Ecdysozoa</taxon>
        <taxon>Nematoda</taxon>
        <taxon>Chromadorea</taxon>
        <taxon>Rhabditida</taxon>
        <taxon>Tylenchina</taxon>
        <taxon>Tylenchomorpha</taxon>
        <taxon>Tylenchoidea</taxon>
        <taxon>Heteroderidae</taxon>
        <taxon>Heteroderinae</taxon>
        <taxon>Heterodera</taxon>
    </lineage>
</organism>
<accession>A0ABD2L175</accession>
<name>A0ABD2L175_9BILA</name>
<evidence type="ECO:0000313" key="2">
    <source>
        <dbReference type="Proteomes" id="UP001620626"/>
    </source>
</evidence>
<dbReference type="EMBL" id="JBICBT010000580">
    <property type="protein sequence ID" value="KAL3108967.1"/>
    <property type="molecule type" value="Genomic_DNA"/>
</dbReference>
<gene>
    <name evidence="1" type="ORF">niasHT_015994</name>
</gene>
<dbReference type="AlphaFoldDB" id="A0ABD2L175"/>
<dbReference type="Proteomes" id="UP001620626">
    <property type="component" value="Unassembled WGS sequence"/>
</dbReference>